<reference evidence="2 3" key="1">
    <citation type="submission" date="2018-12" db="EMBL/GenBank/DDBJ databases">
        <title>Genome Sequence of Candidatus Viridilinea halotolerans isolated from saline sulfide-rich spring.</title>
        <authorList>
            <person name="Grouzdev D.S."/>
            <person name="Burganskaya E.I."/>
            <person name="Krutkina M.S."/>
            <person name="Sukhacheva M.V."/>
            <person name="Gorlenko V.M."/>
        </authorList>
    </citation>
    <scope>NUCLEOTIDE SEQUENCE [LARGE SCALE GENOMIC DNA]</scope>
    <source>
        <strain evidence="2">Chok-6</strain>
    </source>
</reference>
<name>A0A426U1Q6_9CHLR</name>
<feature type="region of interest" description="Disordered" evidence="1">
    <location>
        <begin position="286"/>
        <end position="401"/>
    </location>
</feature>
<organism evidence="2 3">
    <name type="scientific">Candidatus Viridilinea halotolerans</name>
    <dbReference type="NCBI Taxonomy" id="2491704"/>
    <lineage>
        <taxon>Bacteria</taxon>
        <taxon>Bacillati</taxon>
        <taxon>Chloroflexota</taxon>
        <taxon>Chloroflexia</taxon>
        <taxon>Chloroflexales</taxon>
        <taxon>Chloroflexineae</taxon>
        <taxon>Oscillochloridaceae</taxon>
        <taxon>Candidatus Viridilinea</taxon>
    </lineage>
</organism>
<evidence type="ECO:0000313" key="2">
    <source>
        <dbReference type="EMBL" id="RRR73325.1"/>
    </source>
</evidence>
<protein>
    <submittedName>
        <fullName evidence="2">Uncharacterized protein</fullName>
    </submittedName>
</protein>
<gene>
    <name evidence="2" type="ORF">EI684_08845</name>
</gene>
<evidence type="ECO:0000256" key="1">
    <source>
        <dbReference type="SAM" id="MobiDB-lite"/>
    </source>
</evidence>
<feature type="compositionally biased region" description="Basic and acidic residues" evidence="1">
    <location>
        <begin position="346"/>
        <end position="368"/>
    </location>
</feature>
<proteinExistence type="predicted"/>
<accession>A0A426U1Q6</accession>
<sequence length="401" mass="43133">MISLLYHSHTVVPAHLAELEELGLIEPDEQILVALDGVLLDAQGRRLSGPTLYDYCLISSLRIILWARDYGRHVCYAFPLAELTTIAGEGIDPLHAQLDLSFTAPDEDEQCFTLALLPLASLHPAVQLLQLARDTARALVGQELDAYEAGAEILAVLSEQIYGDADGLRPHETPYRWPGASSSQTIVAPAPEFNVDPNSLPPGQVYTASRIARSAWDTLRRSIREADISMPFDVNGSSLRDLTEAVRAINDLVHTVASNPSAQQMAMAFINRQAGQAGFAGGFAASADPAPESASAPDAFDDAPVDAPFASAPSSYHEIPLRRRESNPEPAQQTPKTEPLRPAVADARRTGRESLDAEPVPDRREIPLRRRSGSGSSNPFAPHSHMPASMSGSGDAGADDR</sequence>
<dbReference type="Proteomes" id="UP000280307">
    <property type="component" value="Unassembled WGS sequence"/>
</dbReference>
<dbReference type="AlphaFoldDB" id="A0A426U1Q6"/>
<feature type="compositionally biased region" description="Low complexity" evidence="1">
    <location>
        <begin position="305"/>
        <end position="315"/>
    </location>
</feature>
<feature type="compositionally biased region" description="Low complexity" evidence="1">
    <location>
        <begin position="286"/>
        <end position="298"/>
    </location>
</feature>
<dbReference type="EMBL" id="RSAS01000345">
    <property type="protein sequence ID" value="RRR73325.1"/>
    <property type="molecule type" value="Genomic_DNA"/>
</dbReference>
<evidence type="ECO:0000313" key="3">
    <source>
        <dbReference type="Proteomes" id="UP000280307"/>
    </source>
</evidence>
<comment type="caution">
    <text evidence="2">The sequence shown here is derived from an EMBL/GenBank/DDBJ whole genome shotgun (WGS) entry which is preliminary data.</text>
</comment>